<name>A0A540N141_MALBA</name>
<keyword evidence="2" id="KW-1185">Reference proteome</keyword>
<sequence>MLALFRVEGFGGEGDNTWWETDAKQTGSLYDQRHLTLGGNHTEGKNLGYGLLPLVADSVKLKFS</sequence>
<evidence type="ECO:0000313" key="2">
    <source>
        <dbReference type="Proteomes" id="UP000315295"/>
    </source>
</evidence>
<accession>A0A540N141</accession>
<organism evidence="1 2">
    <name type="scientific">Malus baccata</name>
    <name type="common">Siberian crab apple</name>
    <name type="synonym">Pyrus baccata</name>
    <dbReference type="NCBI Taxonomy" id="106549"/>
    <lineage>
        <taxon>Eukaryota</taxon>
        <taxon>Viridiplantae</taxon>
        <taxon>Streptophyta</taxon>
        <taxon>Embryophyta</taxon>
        <taxon>Tracheophyta</taxon>
        <taxon>Spermatophyta</taxon>
        <taxon>Magnoliopsida</taxon>
        <taxon>eudicotyledons</taxon>
        <taxon>Gunneridae</taxon>
        <taxon>Pentapetalae</taxon>
        <taxon>rosids</taxon>
        <taxon>fabids</taxon>
        <taxon>Rosales</taxon>
        <taxon>Rosaceae</taxon>
        <taxon>Amygdaloideae</taxon>
        <taxon>Maleae</taxon>
        <taxon>Malus</taxon>
    </lineage>
</organism>
<evidence type="ECO:0000313" key="1">
    <source>
        <dbReference type="EMBL" id="TQE04233.1"/>
    </source>
</evidence>
<dbReference type="Proteomes" id="UP000315295">
    <property type="component" value="Unassembled WGS sequence"/>
</dbReference>
<gene>
    <name evidence="1" type="ORF">C1H46_010146</name>
</gene>
<comment type="caution">
    <text evidence="1">The sequence shown here is derived from an EMBL/GenBank/DDBJ whole genome shotgun (WGS) entry which is preliminary data.</text>
</comment>
<protein>
    <submittedName>
        <fullName evidence="1">Uncharacterized protein</fullName>
    </submittedName>
</protein>
<dbReference type="AlphaFoldDB" id="A0A540N141"/>
<reference evidence="1 2" key="1">
    <citation type="journal article" date="2019" name="G3 (Bethesda)">
        <title>Sequencing of a Wild Apple (Malus baccata) Genome Unravels the Differences Between Cultivated and Wild Apple Species Regarding Disease Resistance and Cold Tolerance.</title>
        <authorList>
            <person name="Chen X."/>
        </authorList>
    </citation>
    <scope>NUCLEOTIDE SEQUENCE [LARGE SCALE GENOMIC DNA]</scope>
    <source>
        <strain evidence="2">cv. Shandingzi</strain>
        <tissue evidence="1">Leaves</tissue>
    </source>
</reference>
<proteinExistence type="predicted"/>
<dbReference type="EMBL" id="VIEB01000143">
    <property type="protein sequence ID" value="TQE04233.1"/>
    <property type="molecule type" value="Genomic_DNA"/>
</dbReference>